<feature type="transmembrane region" description="Helical" evidence="1">
    <location>
        <begin position="24"/>
        <end position="42"/>
    </location>
</feature>
<dbReference type="InterPro" id="IPR058070">
    <property type="entry name" value="MmpB-like"/>
</dbReference>
<dbReference type="EMBL" id="BJMM01000083">
    <property type="protein sequence ID" value="GEB54120.1"/>
    <property type="molecule type" value="Genomic_DNA"/>
</dbReference>
<keyword evidence="1" id="KW-0472">Membrane</keyword>
<keyword evidence="1" id="KW-1133">Transmembrane helix</keyword>
<dbReference type="Pfam" id="PF26627">
    <property type="entry name" value="MmpB"/>
    <property type="match status" value="1"/>
</dbReference>
<sequence>MLWSDPPDEPPQELRSAQAQLRRLRWVLLVVTGLVALLLLSATHP</sequence>
<keyword evidence="3" id="KW-1185">Reference proteome</keyword>
<proteinExistence type="predicted"/>
<reference evidence="2 3" key="1">
    <citation type="submission" date="2019-06" db="EMBL/GenBank/DDBJ databases">
        <title>Whole genome shotgun sequence of Streptomyces cacaoi subsp. cacaoi NBRC 12748.</title>
        <authorList>
            <person name="Hosoyama A."/>
            <person name="Uohara A."/>
            <person name="Ohji S."/>
            <person name="Ichikawa N."/>
        </authorList>
    </citation>
    <scope>NUCLEOTIDE SEQUENCE [LARGE SCALE GENOMIC DNA]</scope>
    <source>
        <strain evidence="2 3">NBRC 12748</strain>
    </source>
</reference>
<dbReference type="AlphaFoldDB" id="A0A4Y3REC9"/>
<name>A0A4Y3REC9_STRCI</name>
<comment type="caution">
    <text evidence="2">The sequence shown here is derived from an EMBL/GenBank/DDBJ whole genome shotgun (WGS) entry which is preliminary data.</text>
</comment>
<evidence type="ECO:0000313" key="2">
    <source>
        <dbReference type="EMBL" id="GEB54120.1"/>
    </source>
</evidence>
<accession>A0A4Y3REC9</accession>
<evidence type="ECO:0000313" key="3">
    <source>
        <dbReference type="Proteomes" id="UP000319210"/>
    </source>
</evidence>
<dbReference type="NCBIfam" id="NF047320">
    <property type="entry name" value="morpho_MmpB"/>
    <property type="match status" value="1"/>
</dbReference>
<gene>
    <name evidence="2" type="ORF">SCA03_66710</name>
</gene>
<keyword evidence="1" id="KW-0812">Transmembrane</keyword>
<protein>
    <submittedName>
        <fullName evidence="2">Uncharacterized protein</fullName>
    </submittedName>
</protein>
<evidence type="ECO:0000256" key="1">
    <source>
        <dbReference type="SAM" id="Phobius"/>
    </source>
</evidence>
<dbReference type="RefSeq" id="WP_169729661.1">
    <property type="nucleotide sequence ID" value="NZ_BJMM01000083.1"/>
</dbReference>
<dbReference type="Proteomes" id="UP000319210">
    <property type="component" value="Unassembled WGS sequence"/>
</dbReference>
<organism evidence="2 3">
    <name type="scientific">Streptomyces cacaoi</name>
    <dbReference type="NCBI Taxonomy" id="1898"/>
    <lineage>
        <taxon>Bacteria</taxon>
        <taxon>Bacillati</taxon>
        <taxon>Actinomycetota</taxon>
        <taxon>Actinomycetes</taxon>
        <taxon>Kitasatosporales</taxon>
        <taxon>Streptomycetaceae</taxon>
        <taxon>Streptomyces</taxon>
    </lineage>
</organism>